<feature type="compositionally biased region" description="Polar residues" evidence="1">
    <location>
        <begin position="75"/>
        <end position="85"/>
    </location>
</feature>
<dbReference type="Gene3D" id="3.20.20.80">
    <property type="entry name" value="Glycosidases"/>
    <property type="match status" value="1"/>
</dbReference>
<dbReference type="AlphaFoldDB" id="A0A6L9SK68"/>
<dbReference type="RefSeq" id="WP_163745039.1">
    <property type="nucleotide sequence ID" value="NZ_JAAGOA010000035.1"/>
</dbReference>
<evidence type="ECO:0000256" key="1">
    <source>
        <dbReference type="SAM" id="MobiDB-lite"/>
    </source>
</evidence>
<name>A0A6L9SK68_9ACTN</name>
<proteinExistence type="predicted"/>
<evidence type="ECO:0000313" key="3">
    <source>
        <dbReference type="Proteomes" id="UP000475214"/>
    </source>
</evidence>
<sequence length="122" mass="13924">MTAWTPRIAKDDDASHPYSVEKGIEDWECLPAVVVENDHAGHLISIHNCLDFYDYSKPWITHASMQRIDVYRARSPSSYSAGSTWRSALRRRSRPPTSPHHECRRRPARVAFPSVGGGYLCR</sequence>
<dbReference type="Proteomes" id="UP000475214">
    <property type="component" value="Unassembled WGS sequence"/>
</dbReference>
<protein>
    <submittedName>
        <fullName evidence="2">Uncharacterized protein</fullName>
    </submittedName>
</protein>
<comment type="caution">
    <text evidence="2">The sequence shown here is derived from an EMBL/GenBank/DDBJ whole genome shotgun (WGS) entry which is preliminary data.</text>
</comment>
<organism evidence="2 3">
    <name type="scientific">Phytoactinopolyspora halotolerans</name>
    <dbReference type="NCBI Taxonomy" id="1981512"/>
    <lineage>
        <taxon>Bacteria</taxon>
        <taxon>Bacillati</taxon>
        <taxon>Actinomycetota</taxon>
        <taxon>Actinomycetes</taxon>
        <taxon>Jiangellales</taxon>
        <taxon>Jiangellaceae</taxon>
        <taxon>Phytoactinopolyspora</taxon>
    </lineage>
</organism>
<evidence type="ECO:0000313" key="2">
    <source>
        <dbReference type="EMBL" id="NEE04490.1"/>
    </source>
</evidence>
<keyword evidence="3" id="KW-1185">Reference proteome</keyword>
<feature type="region of interest" description="Disordered" evidence="1">
    <location>
        <begin position="74"/>
        <end position="104"/>
    </location>
</feature>
<accession>A0A6L9SK68</accession>
<reference evidence="2 3" key="1">
    <citation type="submission" date="2020-02" db="EMBL/GenBank/DDBJ databases">
        <authorList>
            <person name="Li X.-J."/>
            <person name="Han X.-M."/>
        </authorList>
    </citation>
    <scope>NUCLEOTIDE SEQUENCE [LARGE SCALE GENOMIC DNA]</scope>
    <source>
        <strain evidence="2 3">CCTCC AB 2017055</strain>
    </source>
</reference>
<dbReference type="EMBL" id="JAAGOA010000035">
    <property type="protein sequence ID" value="NEE04490.1"/>
    <property type="molecule type" value="Genomic_DNA"/>
</dbReference>
<gene>
    <name evidence="2" type="ORF">G1H10_30410</name>
</gene>